<evidence type="ECO:0000256" key="3">
    <source>
        <dbReference type="ARBA" id="ARBA00023242"/>
    </source>
</evidence>
<keyword evidence="3" id="KW-0539">Nucleus</keyword>
<evidence type="ECO:0000259" key="5">
    <source>
        <dbReference type="PROSITE" id="PS51634"/>
    </source>
</evidence>
<evidence type="ECO:0000313" key="6">
    <source>
        <dbReference type="EMBL" id="KAH7574240.1"/>
    </source>
</evidence>
<dbReference type="PROSITE" id="PS51634">
    <property type="entry name" value="CRC"/>
    <property type="match status" value="1"/>
</dbReference>
<feature type="compositionally biased region" description="Polar residues" evidence="4">
    <location>
        <begin position="29"/>
        <end position="48"/>
    </location>
</feature>
<proteinExistence type="inferred from homology"/>
<protein>
    <recommendedName>
        <fullName evidence="5">CRC domain-containing protein</fullName>
    </recommendedName>
</protein>
<comment type="similarity">
    <text evidence="2">Belongs to the lin-54 family.</text>
</comment>
<evidence type="ECO:0000256" key="2">
    <source>
        <dbReference type="ARBA" id="ARBA00007267"/>
    </source>
</evidence>
<dbReference type="PANTHER" id="PTHR12446:SF49">
    <property type="entry name" value="CRC DOMAIN-CONTAINING PROTEIN"/>
    <property type="match status" value="1"/>
</dbReference>
<keyword evidence="7" id="KW-1185">Reference proteome</keyword>
<reference evidence="6 7" key="1">
    <citation type="submission" date="2021-02" db="EMBL/GenBank/DDBJ databases">
        <title>Plant Genome Project.</title>
        <authorList>
            <person name="Zhang R.-G."/>
        </authorList>
    </citation>
    <scope>NUCLEOTIDE SEQUENCE [LARGE SCALE GENOMIC DNA]</scope>
    <source>
        <tissue evidence="6">Leaves</tissue>
    </source>
</reference>
<feature type="region of interest" description="Disordered" evidence="4">
    <location>
        <begin position="318"/>
        <end position="345"/>
    </location>
</feature>
<feature type="region of interest" description="Disordered" evidence="4">
    <location>
        <begin position="18"/>
        <end position="56"/>
    </location>
</feature>
<dbReference type="InterPro" id="IPR028307">
    <property type="entry name" value="Lin-54_fam"/>
</dbReference>
<evidence type="ECO:0000313" key="7">
    <source>
        <dbReference type="Proteomes" id="UP000827721"/>
    </source>
</evidence>
<gene>
    <name evidence="6" type="ORF">JRO89_XS03G0269800</name>
</gene>
<organism evidence="6 7">
    <name type="scientific">Xanthoceras sorbifolium</name>
    <dbReference type="NCBI Taxonomy" id="99658"/>
    <lineage>
        <taxon>Eukaryota</taxon>
        <taxon>Viridiplantae</taxon>
        <taxon>Streptophyta</taxon>
        <taxon>Embryophyta</taxon>
        <taxon>Tracheophyta</taxon>
        <taxon>Spermatophyta</taxon>
        <taxon>Magnoliopsida</taxon>
        <taxon>eudicotyledons</taxon>
        <taxon>Gunneridae</taxon>
        <taxon>Pentapetalae</taxon>
        <taxon>rosids</taxon>
        <taxon>malvids</taxon>
        <taxon>Sapindales</taxon>
        <taxon>Sapindaceae</taxon>
        <taxon>Xanthoceroideae</taxon>
        <taxon>Xanthoceras</taxon>
    </lineage>
</organism>
<comment type="subcellular location">
    <subcellularLocation>
        <location evidence="1">Nucleus</location>
    </subcellularLocation>
</comment>
<sequence length="534" mass="58548">MPQWQGRTQQVHMVHRIPHPVHKLPLPTPHSTKQESPTPRQQSNNGSKDGTPKKQKQCHCRNSRCLKLYCECFAAGVYCDGCNCSNCNNNVEHEAARQEAVGATLERNPNAFRPKIARSPHGPQDAREDAREAQLAAKHNKGCHCKKSGCLKKYCECFQANILCSENCKCLDCKNFEGSEERRALFHGDHNALAFMQRAANAAISGAIGSSGYGTPQASKKRKSEELFFSVVAKDQSINKNAQSKQENHIQIPAASSSQSVPVSRTANTAVLGSSKLAYRSPLADILQSKDMRELCSLLVVVSSDATQTRTETIVEMDGQTGRDGTGTPLASSIQEREDRQEENEVLNGVPDDRMSRNLIDKDGINGSGSDGCEVQNERPLSPGTRALMCDEEDTMFMAGGSPSRLAGHCQNTTQKSDGPEFSKVYAEQERLILTRFRDFLNRLITCGSIKETMCSPLTKIETEIQQDHVGNGPKKAGNEARNHKQSYSNGITKSAVPTTVELCRTVATVTPTHNNNLPIKLGLPVENGDIKEL</sequence>
<dbReference type="Pfam" id="PF03638">
    <property type="entry name" value="TCR"/>
    <property type="match status" value="2"/>
</dbReference>
<accession>A0ABQ8ICA8</accession>
<comment type="caution">
    <text evidence="6">The sequence shown here is derived from an EMBL/GenBank/DDBJ whole genome shotgun (WGS) entry which is preliminary data.</text>
</comment>
<dbReference type="InterPro" id="IPR005172">
    <property type="entry name" value="CRC"/>
</dbReference>
<dbReference type="EMBL" id="JAFEMO010000003">
    <property type="protein sequence ID" value="KAH7574240.1"/>
    <property type="molecule type" value="Genomic_DNA"/>
</dbReference>
<dbReference type="InterPro" id="IPR033467">
    <property type="entry name" value="Tesmin/TSO1-like_CXC"/>
</dbReference>
<feature type="region of interest" description="Disordered" evidence="4">
    <location>
        <begin position="469"/>
        <end position="490"/>
    </location>
</feature>
<evidence type="ECO:0000256" key="4">
    <source>
        <dbReference type="SAM" id="MobiDB-lite"/>
    </source>
</evidence>
<dbReference type="SMART" id="SM01114">
    <property type="entry name" value="CXC"/>
    <property type="match status" value="2"/>
</dbReference>
<feature type="domain" description="CRC" evidence="5">
    <location>
        <begin position="54"/>
        <end position="178"/>
    </location>
</feature>
<name>A0ABQ8ICA8_9ROSI</name>
<evidence type="ECO:0000256" key="1">
    <source>
        <dbReference type="ARBA" id="ARBA00004123"/>
    </source>
</evidence>
<dbReference type="Proteomes" id="UP000827721">
    <property type="component" value="Unassembled WGS sequence"/>
</dbReference>
<dbReference type="PANTHER" id="PTHR12446">
    <property type="entry name" value="TESMIN/TSO1-RELATED"/>
    <property type="match status" value="1"/>
</dbReference>